<organism evidence="1 2">
    <name type="scientific">Mucilaginibacter agri</name>
    <dbReference type="NCBI Taxonomy" id="2695265"/>
    <lineage>
        <taxon>Bacteria</taxon>
        <taxon>Pseudomonadati</taxon>
        <taxon>Bacteroidota</taxon>
        <taxon>Sphingobacteriia</taxon>
        <taxon>Sphingobacteriales</taxon>
        <taxon>Sphingobacteriaceae</taxon>
        <taxon>Mucilaginibacter</taxon>
    </lineage>
</organism>
<gene>
    <name evidence="1" type="ORF">GSY63_07035</name>
</gene>
<name>A0A965ZE11_9SPHI</name>
<dbReference type="SUPFAM" id="SSF82171">
    <property type="entry name" value="DPP6 N-terminal domain-like"/>
    <property type="match status" value="1"/>
</dbReference>
<reference evidence="1" key="1">
    <citation type="submission" date="2020-01" db="EMBL/GenBank/DDBJ databases">
        <authorList>
            <person name="Seo Y.L."/>
        </authorList>
    </citation>
    <scope>NUCLEOTIDE SEQUENCE</scope>
    <source>
        <strain evidence="1">R11</strain>
    </source>
</reference>
<sequence>MDHLYAFIHSITWLISLTNPASFSVPVKDTLQTSRPVPVQFIPVPRQESVSGFAAPAFFPDGKTVLLGQHSENDKYTLELSKMSNGQWSYNGPVNFTGTYRDLEPAMAPNGKYLIFASNRPLRPNGSELIGYYNGKRLPGRGGNLWKVKLRGQQFARPERLPNVINSNSTVFSPAVAGDGSLYFMRADSGGKFHIYRSQLRKGDYLKPILCSFSVPEFGDFDPAVAPDESFLIFSSGRAPAVKRSDLFIVFREKNGWGEPVDLAEVLGPHVFGIEARLSPDAQTLYYSNSLNELGEMTADGQFLWSVSLTRLLQAHHITTPASLK</sequence>
<dbReference type="EMBL" id="WWEO01000040">
    <property type="protein sequence ID" value="NCD69105.1"/>
    <property type="molecule type" value="Genomic_DNA"/>
</dbReference>
<evidence type="ECO:0008006" key="3">
    <source>
        <dbReference type="Google" id="ProtNLM"/>
    </source>
</evidence>
<protein>
    <recommendedName>
        <fullName evidence="3">WD40-like Beta Propeller Repeat</fullName>
    </recommendedName>
</protein>
<dbReference type="Gene3D" id="2.120.10.30">
    <property type="entry name" value="TolB, C-terminal domain"/>
    <property type="match status" value="1"/>
</dbReference>
<dbReference type="AlphaFoldDB" id="A0A965ZE11"/>
<accession>A0A965ZE11</accession>
<dbReference type="Pfam" id="PF07676">
    <property type="entry name" value="PD40"/>
    <property type="match status" value="2"/>
</dbReference>
<dbReference type="InterPro" id="IPR011042">
    <property type="entry name" value="6-blade_b-propeller_TolB-like"/>
</dbReference>
<dbReference type="InterPro" id="IPR011659">
    <property type="entry name" value="WD40"/>
</dbReference>
<comment type="caution">
    <text evidence="1">The sequence shown here is derived from an EMBL/GenBank/DDBJ whole genome shotgun (WGS) entry which is preliminary data.</text>
</comment>
<dbReference type="RefSeq" id="WP_166585084.1">
    <property type="nucleotide sequence ID" value="NZ_WWEO01000040.1"/>
</dbReference>
<evidence type="ECO:0000313" key="2">
    <source>
        <dbReference type="Proteomes" id="UP000638732"/>
    </source>
</evidence>
<reference evidence="1" key="2">
    <citation type="submission" date="2020-10" db="EMBL/GenBank/DDBJ databases">
        <title>Mucilaginibacter sp. nov., isolated from soil.</title>
        <authorList>
            <person name="Jeon C.O."/>
        </authorList>
    </citation>
    <scope>NUCLEOTIDE SEQUENCE</scope>
    <source>
        <strain evidence="1">R11</strain>
    </source>
</reference>
<keyword evidence="2" id="KW-1185">Reference proteome</keyword>
<proteinExistence type="predicted"/>
<dbReference type="Proteomes" id="UP000638732">
    <property type="component" value="Unassembled WGS sequence"/>
</dbReference>
<evidence type="ECO:0000313" key="1">
    <source>
        <dbReference type="EMBL" id="NCD69105.1"/>
    </source>
</evidence>